<name>A0A1G5V986_9BACT</name>
<dbReference type="SUPFAM" id="SSF159283">
    <property type="entry name" value="Guanosine diphospho-D-mannose pyrophosphorylase/mannose-6-phosphate isomerase linker domain"/>
    <property type="match status" value="1"/>
</dbReference>
<evidence type="ECO:0000256" key="5">
    <source>
        <dbReference type="ARBA" id="ARBA00022741"/>
    </source>
</evidence>
<dbReference type="EMBL" id="FMXE01000003">
    <property type="protein sequence ID" value="SDA42491.1"/>
    <property type="molecule type" value="Genomic_DNA"/>
</dbReference>
<dbReference type="SUPFAM" id="SSF53448">
    <property type="entry name" value="Nucleotide-diphospho-sugar transferases"/>
    <property type="match status" value="1"/>
</dbReference>
<gene>
    <name evidence="9" type="ORF">SAMN03080617_00371</name>
</gene>
<dbReference type="Gene3D" id="3.90.550.10">
    <property type="entry name" value="Spore Coat Polysaccharide Biosynthesis Protein SpsA, Chain A"/>
    <property type="match status" value="1"/>
</dbReference>
<dbReference type="RefSeq" id="WP_092728257.1">
    <property type="nucleotide sequence ID" value="NZ_FMXE01000003.1"/>
</dbReference>
<protein>
    <recommendedName>
        <fullName evidence="2">mannose-1-phosphate guanylyltransferase</fullName>
        <ecNumber evidence="2">2.7.7.13</ecNumber>
    </recommendedName>
</protein>
<comment type="similarity">
    <text evidence="1">Belongs to the mannose-6-phosphate isomerase type 2 family.</text>
</comment>
<comment type="catalytic activity">
    <reaction evidence="7">
        <text>alpha-D-mannose 1-phosphate + GTP + H(+) = GDP-alpha-D-mannose + diphosphate</text>
        <dbReference type="Rhea" id="RHEA:15229"/>
        <dbReference type="ChEBI" id="CHEBI:15378"/>
        <dbReference type="ChEBI" id="CHEBI:33019"/>
        <dbReference type="ChEBI" id="CHEBI:37565"/>
        <dbReference type="ChEBI" id="CHEBI:57527"/>
        <dbReference type="ChEBI" id="CHEBI:58409"/>
        <dbReference type="EC" id="2.7.7.13"/>
    </reaction>
</comment>
<keyword evidence="5" id="KW-0547">Nucleotide-binding</keyword>
<dbReference type="AlphaFoldDB" id="A0A1G5V986"/>
<dbReference type="InterPro" id="IPR029044">
    <property type="entry name" value="Nucleotide-diphossugar_trans"/>
</dbReference>
<dbReference type="Pfam" id="PF00483">
    <property type="entry name" value="NTP_transferase"/>
    <property type="match status" value="1"/>
</dbReference>
<dbReference type="GO" id="GO:0009298">
    <property type="term" value="P:GDP-mannose biosynthetic process"/>
    <property type="evidence" value="ECO:0007669"/>
    <property type="project" value="TreeGrafter"/>
</dbReference>
<dbReference type="InterPro" id="IPR005835">
    <property type="entry name" value="NTP_transferase_dom"/>
</dbReference>
<evidence type="ECO:0000256" key="7">
    <source>
        <dbReference type="ARBA" id="ARBA00047343"/>
    </source>
</evidence>
<keyword evidence="6" id="KW-0342">GTP-binding</keyword>
<keyword evidence="4 9" id="KW-0548">Nucleotidyltransferase</keyword>
<proteinExistence type="inferred from homology"/>
<dbReference type="PANTHER" id="PTHR46390:SF1">
    <property type="entry name" value="MANNOSE-1-PHOSPHATE GUANYLYLTRANSFERASE"/>
    <property type="match status" value="1"/>
</dbReference>
<reference evidence="10" key="1">
    <citation type="submission" date="2016-10" db="EMBL/GenBank/DDBJ databases">
        <authorList>
            <person name="Varghese N."/>
            <person name="Submissions S."/>
        </authorList>
    </citation>
    <scope>NUCLEOTIDE SEQUENCE [LARGE SCALE GENOMIC DNA]</scope>
    <source>
        <strain evidence="10">DSM 22703</strain>
    </source>
</reference>
<dbReference type="GO" id="GO:0004475">
    <property type="term" value="F:mannose-1-phosphate guanylyltransferase (GTP) activity"/>
    <property type="evidence" value="ECO:0007669"/>
    <property type="project" value="UniProtKB-EC"/>
</dbReference>
<dbReference type="FunFam" id="3.90.550.10:FF:000046">
    <property type="entry name" value="Mannose-1-phosphate guanylyltransferase (GDP)"/>
    <property type="match status" value="1"/>
</dbReference>
<evidence type="ECO:0000256" key="2">
    <source>
        <dbReference type="ARBA" id="ARBA00012387"/>
    </source>
</evidence>
<dbReference type="PANTHER" id="PTHR46390">
    <property type="entry name" value="MANNOSE-1-PHOSPHATE GUANYLYLTRANSFERASE"/>
    <property type="match status" value="1"/>
</dbReference>
<keyword evidence="3 9" id="KW-0808">Transferase</keyword>
<dbReference type="OrthoDB" id="9806359at2"/>
<organism evidence="9 10">
    <name type="scientific">Algoriphagus alkaliphilus</name>
    <dbReference type="NCBI Taxonomy" id="279824"/>
    <lineage>
        <taxon>Bacteria</taxon>
        <taxon>Pseudomonadati</taxon>
        <taxon>Bacteroidota</taxon>
        <taxon>Cytophagia</taxon>
        <taxon>Cytophagales</taxon>
        <taxon>Cyclobacteriaceae</taxon>
        <taxon>Algoriphagus</taxon>
    </lineage>
</organism>
<dbReference type="InterPro" id="IPR049577">
    <property type="entry name" value="GMPP_N"/>
</dbReference>
<evidence type="ECO:0000313" key="10">
    <source>
        <dbReference type="Proteomes" id="UP000198756"/>
    </source>
</evidence>
<evidence type="ECO:0000256" key="3">
    <source>
        <dbReference type="ARBA" id="ARBA00022679"/>
    </source>
</evidence>
<sequence length="358" mass="40786">MQDKPYIVIMAGGIGSRFWPYSRNSRPKQFLDILGTGRSLLQMTYDRFREIAEPSQFMVVTNQGYLDLVIEQLPELKSHQILSEPLRKNTATCIAYAAYKIYALDPEAKLIVTPADHLILQEKRFILTMNRAIQASETEGRLITIGIKPNRPETGYGYIQYLEGDNGNPALKVKTFTEKPNIKLAKTFLDSGDFVWNSGIFVWKAKSLLDAFTENLPDIAEIFEEGKSHFGKPTEKDFINRAYTMVKNVSIDYGIMEKSDKVYVILGDFGWSDLGSWHSLHELREKDENNNVVEANALLYDTTDCYIKMDSDKLVVIEGLENYLINESENVLLICKLGGEKKFRDFVANAKKKGEDFV</sequence>
<dbReference type="STRING" id="279824.SAMN03080617_00371"/>
<evidence type="ECO:0000256" key="1">
    <source>
        <dbReference type="ARBA" id="ARBA00006115"/>
    </source>
</evidence>
<evidence type="ECO:0000313" key="9">
    <source>
        <dbReference type="EMBL" id="SDA42491.1"/>
    </source>
</evidence>
<evidence type="ECO:0000256" key="6">
    <source>
        <dbReference type="ARBA" id="ARBA00023134"/>
    </source>
</evidence>
<keyword evidence="10" id="KW-1185">Reference proteome</keyword>
<evidence type="ECO:0000256" key="4">
    <source>
        <dbReference type="ARBA" id="ARBA00022695"/>
    </source>
</evidence>
<dbReference type="Proteomes" id="UP000198756">
    <property type="component" value="Unassembled WGS sequence"/>
</dbReference>
<dbReference type="InterPro" id="IPR051161">
    <property type="entry name" value="Mannose-6P_isomerase_type2"/>
</dbReference>
<accession>A0A1G5V986</accession>
<dbReference type="GO" id="GO:0005525">
    <property type="term" value="F:GTP binding"/>
    <property type="evidence" value="ECO:0007669"/>
    <property type="project" value="UniProtKB-KW"/>
</dbReference>
<dbReference type="EC" id="2.7.7.13" evidence="2"/>
<evidence type="ECO:0000259" key="8">
    <source>
        <dbReference type="Pfam" id="PF00483"/>
    </source>
</evidence>
<feature type="domain" description="Nucleotidyl transferase" evidence="8">
    <location>
        <begin position="8"/>
        <end position="289"/>
    </location>
</feature>
<dbReference type="CDD" id="cd02509">
    <property type="entry name" value="GDP-M1P_Guanylyltransferase"/>
    <property type="match status" value="1"/>
</dbReference>